<dbReference type="EMBL" id="KV417771">
    <property type="protein sequence ID" value="KZP06841.1"/>
    <property type="molecule type" value="Genomic_DNA"/>
</dbReference>
<dbReference type="Proteomes" id="UP000076532">
    <property type="component" value="Unassembled WGS sequence"/>
</dbReference>
<evidence type="ECO:0000313" key="2">
    <source>
        <dbReference type="Proteomes" id="UP000076532"/>
    </source>
</evidence>
<sequence>MHDITNSAPVTKRLLGSLGRELAKKHRCLPRRLLHRQIGKRRWWGSLRPCCPTHFAVNNSQQQREDICVQERSSRLIARSEEGGSESQCG</sequence>
<name>A0A167X5F8_9AGAM</name>
<gene>
    <name evidence="1" type="ORF">FIBSPDRAFT_876098</name>
</gene>
<protein>
    <submittedName>
        <fullName evidence="1">Uncharacterized protein</fullName>
    </submittedName>
</protein>
<dbReference type="AlphaFoldDB" id="A0A167X5F8"/>
<evidence type="ECO:0000313" key="1">
    <source>
        <dbReference type="EMBL" id="KZP06841.1"/>
    </source>
</evidence>
<organism evidence="1 2">
    <name type="scientific">Athelia psychrophila</name>
    <dbReference type="NCBI Taxonomy" id="1759441"/>
    <lineage>
        <taxon>Eukaryota</taxon>
        <taxon>Fungi</taxon>
        <taxon>Dikarya</taxon>
        <taxon>Basidiomycota</taxon>
        <taxon>Agaricomycotina</taxon>
        <taxon>Agaricomycetes</taxon>
        <taxon>Agaricomycetidae</taxon>
        <taxon>Atheliales</taxon>
        <taxon>Atheliaceae</taxon>
        <taxon>Athelia</taxon>
    </lineage>
</organism>
<accession>A0A167X5F8</accession>
<proteinExistence type="predicted"/>
<keyword evidence="2" id="KW-1185">Reference proteome</keyword>
<reference evidence="1 2" key="1">
    <citation type="journal article" date="2016" name="Mol. Biol. Evol.">
        <title>Comparative Genomics of Early-Diverging Mushroom-Forming Fungi Provides Insights into the Origins of Lignocellulose Decay Capabilities.</title>
        <authorList>
            <person name="Nagy L.G."/>
            <person name="Riley R."/>
            <person name="Tritt A."/>
            <person name="Adam C."/>
            <person name="Daum C."/>
            <person name="Floudas D."/>
            <person name="Sun H."/>
            <person name="Yadav J.S."/>
            <person name="Pangilinan J."/>
            <person name="Larsson K.H."/>
            <person name="Matsuura K."/>
            <person name="Barry K."/>
            <person name="Labutti K."/>
            <person name="Kuo R."/>
            <person name="Ohm R.A."/>
            <person name="Bhattacharya S.S."/>
            <person name="Shirouzu T."/>
            <person name="Yoshinaga Y."/>
            <person name="Martin F.M."/>
            <person name="Grigoriev I.V."/>
            <person name="Hibbett D.S."/>
        </authorList>
    </citation>
    <scope>NUCLEOTIDE SEQUENCE [LARGE SCALE GENOMIC DNA]</scope>
    <source>
        <strain evidence="1 2">CBS 109695</strain>
    </source>
</reference>